<proteinExistence type="predicted"/>
<sequence length="414" mass="45127">MTPPETEAASSRRLRRSALAFIVLMGVVSMFSDMTHEGGKSILGAYLTLTGASAAAVGFISGFGELAGYSLRYLTGRLADRTKWYWTLTILGYAIDLFAVPALALVPENGWLWAAALLIVERGGKALKKPAKDTLLSFVASQNGVGKSFALQEFLDQLGAFLGPVILFAVMARSSAVSLAAYRRCFALLIFPALVTLALLFVARYLFPTPENFEPESRAENFSRFGWGRRFTLYIAGISLFSLGFMDFPLITMHAAKTNLLTPGELPLLYAGAMAVDAFAALFFGWLYDRWDTKALVISTLLTAPFGFFVFLAPGQWALWVGASLWGIGMGAQESVLKAAVARLVPKARRSSGYGTFQTAFGVCLFLGSWFMGWLYERSLWEMVLFSVAAQVLAAILFLLSGRTSTGRLSAEEQ</sequence>
<dbReference type="GO" id="GO:0005886">
    <property type="term" value="C:plasma membrane"/>
    <property type="evidence" value="ECO:0007669"/>
    <property type="project" value="UniProtKB-SubCell"/>
</dbReference>
<dbReference type="PANTHER" id="PTHR42688:SF1">
    <property type="entry name" value="BLR5212 PROTEIN"/>
    <property type="match status" value="1"/>
</dbReference>
<dbReference type="eggNOG" id="COG2814">
    <property type="taxonomic scope" value="Bacteria"/>
</dbReference>
<feature type="transmembrane region" description="Helical" evidence="6">
    <location>
        <begin position="231"/>
        <end position="256"/>
    </location>
</feature>
<organism evidence="8 9">
    <name type="scientific">Jonquetella anthropi DSM 22815</name>
    <dbReference type="NCBI Taxonomy" id="885272"/>
    <lineage>
        <taxon>Bacteria</taxon>
        <taxon>Thermotogati</taxon>
        <taxon>Synergistota</taxon>
        <taxon>Synergistia</taxon>
        <taxon>Synergistales</taxon>
        <taxon>Dethiosulfovibrionaceae</taxon>
        <taxon>Jonquetella</taxon>
    </lineage>
</organism>
<feature type="transmembrane region" description="Helical" evidence="6">
    <location>
        <begin position="308"/>
        <end position="332"/>
    </location>
</feature>
<dbReference type="PANTHER" id="PTHR42688">
    <property type="entry name" value="CONSERVED PROTEIN"/>
    <property type="match status" value="1"/>
</dbReference>
<keyword evidence="5 6" id="KW-0472">Membrane</keyword>
<evidence type="ECO:0000259" key="7">
    <source>
        <dbReference type="PROSITE" id="PS50850"/>
    </source>
</evidence>
<reference evidence="8 9" key="1">
    <citation type="submission" date="2011-11" db="EMBL/GenBank/DDBJ databases">
        <title>The Noncontiguous Finished genome of Jonquetella anthropi DSM 22815.</title>
        <authorList>
            <consortium name="US DOE Joint Genome Institute (JGI-PGF)"/>
            <person name="Lucas S."/>
            <person name="Copeland A."/>
            <person name="Lapidus A."/>
            <person name="Glavina del Rio T."/>
            <person name="Dalin E."/>
            <person name="Tice H."/>
            <person name="Bruce D."/>
            <person name="Goodwin L."/>
            <person name="Pitluck S."/>
            <person name="Peters L."/>
            <person name="Mikhailova N."/>
            <person name="Held B."/>
            <person name="Kyrpides N."/>
            <person name="Mavromatis K."/>
            <person name="Ivanova N."/>
            <person name="Markowitz V."/>
            <person name="Cheng J.-F."/>
            <person name="Hugenholtz P."/>
            <person name="Woyke T."/>
            <person name="Wu D."/>
            <person name="Gronow S."/>
            <person name="Wellnitz S."/>
            <person name="Brambilla E."/>
            <person name="Klenk H.-P."/>
            <person name="Eisen J.A."/>
        </authorList>
    </citation>
    <scope>NUCLEOTIDE SEQUENCE [LARGE SCALE GENOMIC DNA]</scope>
    <source>
        <strain evidence="8 9">DSM 22815</strain>
    </source>
</reference>
<feature type="transmembrane region" description="Helical" evidence="6">
    <location>
        <begin position="84"/>
        <end position="106"/>
    </location>
</feature>
<accession>H0UME5</accession>
<dbReference type="InterPro" id="IPR052425">
    <property type="entry name" value="Uncharacterized_MFS-type"/>
</dbReference>
<feature type="transmembrane region" description="Helical" evidence="6">
    <location>
        <begin position="154"/>
        <end position="173"/>
    </location>
</feature>
<dbReference type="CDD" id="cd17370">
    <property type="entry name" value="MFS_MJ1317_like"/>
    <property type="match status" value="1"/>
</dbReference>
<protein>
    <submittedName>
        <fullName evidence="8">Arabinose efflux permease family protein</fullName>
    </submittedName>
</protein>
<dbReference type="Proteomes" id="UP000003806">
    <property type="component" value="Chromosome"/>
</dbReference>
<evidence type="ECO:0000256" key="3">
    <source>
        <dbReference type="ARBA" id="ARBA00022692"/>
    </source>
</evidence>
<feature type="transmembrane region" description="Helical" evidence="6">
    <location>
        <begin position="18"/>
        <end position="36"/>
    </location>
</feature>
<evidence type="ECO:0000256" key="6">
    <source>
        <dbReference type="SAM" id="Phobius"/>
    </source>
</evidence>
<dbReference type="RefSeq" id="WP_008522417.1">
    <property type="nucleotide sequence ID" value="NZ_CM001376.1"/>
</dbReference>
<dbReference type="STRING" id="885272.JonanDRAFT_0192"/>
<dbReference type="HOGENOM" id="CLU_040020_2_0_0"/>
<dbReference type="AlphaFoldDB" id="H0UME5"/>
<evidence type="ECO:0000256" key="1">
    <source>
        <dbReference type="ARBA" id="ARBA00004651"/>
    </source>
</evidence>
<comment type="subcellular location">
    <subcellularLocation>
        <location evidence="1">Cell membrane</location>
        <topology evidence="1">Multi-pass membrane protein</topology>
    </subcellularLocation>
</comment>
<dbReference type="GO" id="GO:0022857">
    <property type="term" value="F:transmembrane transporter activity"/>
    <property type="evidence" value="ECO:0007669"/>
    <property type="project" value="InterPro"/>
</dbReference>
<dbReference type="InterPro" id="IPR036259">
    <property type="entry name" value="MFS_trans_sf"/>
</dbReference>
<evidence type="ECO:0000313" key="9">
    <source>
        <dbReference type="Proteomes" id="UP000003806"/>
    </source>
</evidence>
<evidence type="ECO:0000256" key="5">
    <source>
        <dbReference type="ARBA" id="ARBA00023136"/>
    </source>
</evidence>
<keyword evidence="9" id="KW-1185">Reference proteome</keyword>
<keyword evidence="3 6" id="KW-0812">Transmembrane</keyword>
<feature type="domain" description="Major facilitator superfamily (MFS) profile" evidence="7">
    <location>
        <begin position="230"/>
        <end position="414"/>
    </location>
</feature>
<evidence type="ECO:0000256" key="2">
    <source>
        <dbReference type="ARBA" id="ARBA00022475"/>
    </source>
</evidence>
<dbReference type="EMBL" id="CM001376">
    <property type="protein sequence ID" value="EHM12618.1"/>
    <property type="molecule type" value="Genomic_DNA"/>
</dbReference>
<feature type="transmembrane region" description="Helical" evidence="6">
    <location>
        <begin position="185"/>
        <end position="207"/>
    </location>
</feature>
<dbReference type="Gene3D" id="1.20.1250.20">
    <property type="entry name" value="MFS general substrate transporter like domains"/>
    <property type="match status" value="2"/>
</dbReference>
<dbReference type="InterPro" id="IPR020846">
    <property type="entry name" value="MFS_dom"/>
</dbReference>
<evidence type="ECO:0000256" key="4">
    <source>
        <dbReference type="ARBA" id="ARBA00022989"/>
    </source>
</evidence>
<dbReference type="SUPFAM" id="SSF103473">
    <property type="entry name" value="MFS general substrate transporter"/>
    <property type="match status" value="1"/>
</dbReference>
<name>H0UME5_9BACT</name>
<dbReference type="PROSITE" id="PS50850">
    <property type="entry name" value="MFS"/>
    <property type="match status" value="1"/>
</dbReference>
<dbReference type="InterPro" id="IPR011701">
    <property type="entry name" value="MFS"/>
</dbReference>
<feature type="transmembrane region" description="Helical" evidence="6">
    <location>
        <begin position="42"/>
        <end position="63"/>
    </location>
</feature>
<keyword evidence="2" id="KW-1003">Cell membrane</keyword>
<feature type="transmembrane region" description="Helical" evidence="6">
    <location>
        <begin position="353"/>
        <end position="374"/>
    </location>
</feature>
<keyword evidence="4 6" id="KW-1133">Transmembrane helix</keyword>
<feature type="transmembrane region" description="Helical" evidence="6">
    <location>
        <begin position="380"/>
        <end position="400"/>
    </location>
</feature>
<feature type="transmembrane region" description="Helical" evidence="6">
    <location>
        <begin position="268"/>
        <end position="288"/>
    </location>
</feature>
<gene>
    <name evidence="8" type="ORF">JonanDRAFT_0192</name>
</gene>
<dbReference type="Pfam" id="PF07690">
    <property type="entry name" value="MFS_1"/>
    <property type="match status" value="1"/>
</dbReference>
<evidence type="ECO:0000313" key="8">
    <source>
        <dbReference type="EMBL" id="EHM12618.1"/>
    </source>
</evidence>